<comment type="caution">
    <text evidence="13">The sequence shown here is derived from an EMBL/GenBank/DDBJ whole genome shotgun (WGS) entry which is preliminary data.</text>
</comment>
<dbReference type="InterPro" id="IPR011009">
    <property type="entry name" value="Kinase-like_dom_sf"/>
</dbReference>
<dbReference type="PANTHER" id="PTHR48013">
    <property type="entry name" value="DUAL SPECIFICITY MITOGEN-ACTIVATED PROTEIN KINASE KINASE 5-RELATED"/>
    <property type="match status" value="1"/>
</dbReference>
<dbReference type="AlphaFoldDB" id="A0A3R7N6G7"/>
<accession>A0A3R7N6G7</accession>
<evidence type="ECO:0000256" key="11">
    <source>
        <dbReference type="SAM" id="MobiDB-lite"/>
    </source>
</evidence>
<dbReference type="Proteomes" id="UP000284403">
    <property type="component" value="Unassembled WGS sequence"/>
</dbReference>
<proteinExistence type="inferred from homology"/>
<organism evidence="13 14">
    <name type="scientific">Trypanosoma conorhini</name>
    <dbReference type="NCBI Taxonomy" id="83891"/>
    <lineage>
        <taxon>Eukaryota</taxon>
        <taxon>Discoba</taxon>
        <taxon>Euglenozoa</taxon>
        <taxon>Kinetoplastea</taxon>
        <taxon>Metakinetoplastina</taxon>
        <taxon>Trypanosomatida</taxon>
        <taxon>Trypanosomatidae</taxon>
        <taxon>Trypanosoma</taxon>
    </lineage>
</organism>
<reference evidence="13 14" key="1">
    <citation type="journal article" date="2018" name="BMC Genomics">
        <title>Genomic comparison of Trypanosoma conorhini and Trypanosoma rangeli to Trypanosoma cruzi strains of high and low virulence.</title>
        <authorList>
            <person name="Bradwell K.R."/>
            <person name="Koparde V.N."/>
            <person name="Matveyev A.V."/>
            <person name="Serrano M.G."/>
            <person name="Alves J.M."/>
            <person name="Parikh H."/>
            <person name="Huang B."/>
            <person name="Lee V."/>
            <person name="Espinosa-Alvarez O."/>
            <person name="Ortiz P.A."/>
            <person name="Costa-Martins A.G."/>
            <person name="Teixeira M.M."/>
            <person name="Buck G.A."/>
        </authorList>
    </citation>
    <scope>NUCLEOTIDE SEQUENCE [LARGE SCALE GENOMIC DNA]</scope>
    <source>
        <strain evidence="13 14">025E</strain>
    </source>
</reference>
<evidence type="ECO:0000256" key="4">
    <source>
        <dbReference type="ARBA" id="ARBA00022840"/>
    </source>
</evidence>
<comment type="catalytic activity">
    <reaction evidence="9">
        <text>L-tyrosyl-[protein] + ATP = O-phospho-L-tyrosyl-[protein] + ADP + H(+)</text>
        <dbReference type="Rhea" id="RHEA:10596"/>
        <dbReference type="Rhea" id="RHEA-COMP:10136"/>
        <dbReference type="Rhea" id="RHEA-COMP:20101"/>
        <dbReference type="ChEBI" id="CHEBI:15378"/>
        <dbReference type="ChEBI" id="CHEBI:30616"/>
        <dbReference type="ChEBI" id="CHEBI:46858"/>
        <dbReference type="ChEBI" id="CHEBI:61978"/>
        <dbReference type="ChEBI" id="CHEBI:456216"/>
        <dbReference type="EC" id="2.7.12.2"/>
    </reaction>
</comment>
<dbReference type="Gene3D" id="3.30.200.20">
    <property type="entry name" value="Phosphorylase Kinase, domain 1"/>
    <property type="match status" value="1"/>
</dbReference>
<sequence>MWTPGKMSPTTDALLLGRVGSDGVEDVASASTSTPCLKHLGGDALQGGAEQRRFAGLTSSCASEKLLLGPQGGGTSSSFTIGMGTREKKRPPSLFSTPASSMPQTQREMPMGWQAPAMPAPPLTPSQQQHERELALTPGGGAMEGDVHQVRSSSLPSPQSGGRLTRAHSVGASWLEQLNWTCPEKAPLLSLSEDRRVLLAGPFRVSGEGCLTMQNVLLLNSRNWKSGESQAAERGAKNLLLLPGKMLFPAEPEANNSFTLLSASVDTPYSPITYSLDTNPTAAQNVSNPASRTRFQDKGFAIPPPLPTGSEALRGSEEADSVEFSSTRGSDNASAISFLSHAEMSLRTELPAPLPPNAVRYGDLKIMSQIGQGASATIFLAKHLPTGRRLAVKRIDLSPLFLAWNTSGGINTQRLASTAHLRQLQLIGVRELQVLHLAYRSPFMVKVYNAFYAAEPMALDLVMEYMHYGGLDHLHKILCGGMQKNGAPGEDAARGDRGNAGGIKEVPERLVAVVGEQLLRGVQHMHERGYIHRDIKPGNVLVNRHGIVKLSDFGLSQRCAASADRAGDKAAAAQLFCGTPTREMFSPLREPLSLGSLTNSSDNVHCSGTNKYMSPERQRGEPHGKPSDIWAVGMTLAEFAVGQYPVNLTDCEDAFERAFRIAAPLDLQKYPRSSPLSEEFIDFIRISRLPVAAERPTAGELLEHPFFRQWRGEPFSIERYLRENIAE</sequence>
<dbReference type="Pfam" id="PF00069">
    <property type="entry name" value="Pkinase"/>
    <property type="match status" value="2"/>
</dbReference>
<gene>
    <name evidence="13" type="ORF">Tco025E_01659</name>
</gene>
<comment type="catalytic activity">
    <reaction evidence="7">
        <text>L-seryl-[protein] + ATP = O-phospho-L-seryl-[protein] + ADP + H(+)</text>
        <dbReference type="Rhea" id="RHEA:17989"/>
        <dbReference type="Rhea" id="RHEA-COMP:9863"/>
        <dbReference type="Rhea" id="RHEA-COMP:11604"/>
        <dbReference type="ChEBI" id="CHEBI:15378"/>
        <dbReference type="ChEBI" id="CHEBI:29999"/>
        <dbReference type="ChEBI" id="CHEBI:30616"/>
        <dbReference type="ChEBI" id="CHEBI:83421"/>
        <dbReference type="ChEBI" id="CHEBI:456216"/>
        <dbReference type="EC" id="2.7.12.2"/>
    </reaction>
</comment>
<feature type="region of interest" description="Disordered" evidence="11">
    <location>
        <begin position="66"/>
        <end position="107"/>
    </location>
</feature>
<dbReference type="SUPFAM" id="SSF56112">
    <property type="entry name" value="Protein kinase-like (PK-like)"/>
    <property type="match status" value="1"/>
</dbReference>
<feature type="domain" description="Protein kinase" evidence="12">
    <location>
        <begin position="364"/>
        <end position="707"/>
    </location>
</feature>
<evidence type="ECO:0000256" key="1">
    <source>
        <dbReference type="ARBA" id="ARBA00022679"/>
    </source>
</evidence>
<keyword evidence="14" id="KW-1185">Reference proteome</keyword>
<dbReference type="PROSITE" id="PS00107">
    <property type="entry name" value="PROTEIN_KINASE_ATP"/>
    <property type="match status" value="1"/>
</dbReference>
<dbReference type="PROSITE" id="PS00108">
    <property type="entry name" value="PROTEIN_KINASE_ST"/>
    <property type="match status" value="1"/>
</dbReference>
<dbReference type="SMART" id="SM00220">
    <property type="entry name" value="S_TKc"/>
    <property type="match status" value="1"/>
</dbReference>
<evidence type="ECO:0000313" key="14">
    <source>
        <dbReference type="Proteomes" id="UP000284403"/>
    </source>
</evidence>
<dbReference type="PANTHER" id="PTHR48013:SF9">
    <property type="entry name" value="DUAL SPECIFICITY MITOGEN-ACTIVATED PROTEIN KINASE KINASE 5"/>
    <property type="match status" value="1"/>
</dbReference>
<keyword evidence="2 10" id="KW-0547">Nucleotide-binding</keyword>
<protein>
    <recommendedName>
        <fullName evidence="6">mitogen-activated protein kinase kinase</fullName>
        <ecNumber evidence="6">2.7.12.2</ecNumber>
    </recommendedName>
</protein>
<evidence type="ECO:0000259" key="12">
    <source>
        <dbReference type="PROSITE" id="PS50011"/>
    </source>
</evidence>
<dbReference type="GO" id="GO:0005524">
    <property type="term" value="F:ATP binding"/>
    <property type="evidence" value="ECO:0007669"/>
    <property type="project" value="UniProtKB-UniRule"/>
</dbReference>
<dbReference type="InterPro" id="IPR000719">
    <property type="entry name" value="Prot_kinase_dom"/>
</dbReference>
<comment type="catalytic activity">
    <reaction evidence="8">
        <text>L-threonyl-[protein] + ATP = O-phospho-L-threonyl-[protein] + ADP + H(+)</text>
        <dbReference type="Rhea" id="RHEA:46608"/>
        <dbReference type="Rhea" id="RHEA-COMP:11060"/>
        <dbReference type="Rhea" id="RHEA-COMP:11605"/>
        <dbReference type="ChEBI" id="CHEBI:15378"/>
        <dbReference type="ChEBI" id="CHEBI:30013"/>
        <dbReference type="ChEBI" id="CHEBI:30616"/>
        <dbReference type="ChEBI" id="CHEBI:61977"/>
        <dbReference type="ChEBI" id="CHEBI:456216"/>
        <dbReference type="EC" id="2.7.12.2"/>
    </reaction>
</comment>
<keyword evidence="1 13" id="KW-0808">Transferase</keyword>
<dbReference type="EMBL" id="MKKU01000053">
    <property type="protein sequence ID" value="RNF26195.1"/>
    <property type="molecule type" value="Genomic_DNA"/>
</dbReference>
<evidence type="ECO:0000256" key="5">
    <source>
        <dbReference type="ARBA" id="ARBA00038035"/>
    </source>
</evidence>
<name>A0A3R7N6G7_9TRYP</name>
<evidence type="ECO:0000256" key="9">
    <source>
        <dbReference type="ARBA" id="ARBA00051693"/>
    </source>
</evidence>
<dbReference type="InterPro" id="IPR008271">
    <property type="entry name" value="Ser/Thr_kinase_AS"/>
</dbReference>
<dbReference type="InterPro" id="IPR017441">
    <property type="entry name" value="Protein_kinase_ATP_BS"/>
</dbReference>
<feature type="compositionally biased region" description="Polar residues" evidence="11">
    <location>
        <begin position="94"/>
        <end position="107"/>
    </location>
</feature>
<dbReference type="GeneID" id="40315270"/>
<comment type="similarity">
    <text evidence="5">Belongs to the protein kinase superfamily. STE Ser/Thr protein kinase family. MAP kinase kinase subfamily.</text>
</comment>
<dbReference type="PROSITE" id="PS50011">
    <property type="entry name" value="PROTEIN_KINASE_DOM"/>
    <property type="match status" value="1"/>
</dbReference>
<dbReference type="OrthoDB" id="10252354at2759"/>
<feature type="region of interest" description="Disordered" evidence="11">
    <location>
        <begin position="304"/>
        <end position="329"/>
    </location>
</feature>
<dbReference type="GO" id="GO:0004708">
    <property type="term" value="F:MAP kinase kinase activity"/>
    <property type="evidence" value="ECO:0007669"/>
    <property type="project" value="UniProtKB-EC"/>
</dbReference>
<evidence type="ECO:0000313" key="13">
    <source>
        <dbReference type="EMBL" id="RNF26195.1"/>
    </source>
</evidence>
<feature type="binding site" evidence="10">
    <location>
        <position position="393"/>
    </location>
    <ligand>
        <name>ATP</name>
        <dbReference type="ChEBI" id="CHEBI:30616"/>
    </ligand>
</feature>
<evidence type="ECO:0000256" key="3">
    <source>
        <dbReference type="ARBA" id="ARBA00022777"/>
    </source>
</evidence>
<keyword evidence="3" id="KW-0418">Kinase</keyword>
<dbReference type="RefSeq" id="XP_029231401.1">
    <property type="nucleotide sequence ID" value="XM_029368596.1"/>
</dbReference>
<dbReference type="EC" id="2.7.12.2" evidence="6"/>
<evidence type="ECO:0000256" key="10">
    <source>
        <dbReference type="PROSITE-ProRule" id="PRU10141"/>
    </source>
</evidence>
<evidence type="ECO:0000256" key="8">
    <source>
        <dbReference type="ARBA" id="ARBA00049299"/>
    </source>
</evidence>
<keyword evidence="4 10" id="KW-0067">ATP-binding</keyword>
<evidence type="ECO:0000256" key="2">
    <source>
        <dbReference type="ARBA" id="ARBA00022741"/>
    </source>
</evidence>
<evidence type="ECO:0000256" key="6">
    <source>
        <dbReference type="ARBA" id="ARBA00038999"/>
    </source>
</evidence>
<evidence type="ECO:0000256" key="7">
    <source>
        <dbReference type="ARBA" id="ARBA00049014"/>
    </source>
</evidence>
<dbReference type="Gene3D" id="1.10.510.10">
    <property type="entry name" value="Transferase(Phosphotransferase) domain 1"/>
    <property type="match status" value="1"/>
</dbReference>